<name>A0ABR2K295_9EUKA</name>
<dbReference type="Gene3D" id="3.40.50.11500">
    <property type="match status" value="1"/>
</dbReference>
<comment type="caution">
    <text evidence="2">The sequence shown here is derived from an EMBL/GenBank/DDBJ whole genome shotgun (WGS) entry which is preliminary data.</text>
</comment>
<dbReference type="PANTHER" id="PTHR15288">
    <property type="entry name" value="DENN DOMAIN-CONTAINING PROTEIN 2"/>
    <property type="match status" value="1"/>
</dbReference>
<proteinExistence type="predicted"/>
<dbReference type="InterPro" id="IPR001194">
    <property type="entry name" value="cDENN_dom"/>
</dbReference>
<sequence>MIPQRRIISPEEVLQRNIKVKRLSFSSQDVKPIIESVKMFEHFYIFGAPPDPSYPLEPTLLTAFPSTSKSLIQTESFLNQLKSFSFPSGLYKITEFTQVLLHEFVFYLSAGVCEKTYGICVHFTASANNSPFFATRYNRNYPFCICFLSEVPFLASHFQFASFIALYLSGVQKPLITSKERKRMPLPIQGFCPKPLILDRNYPSFAVFKGFSIPKTLYDLILYFYSLPSPIVPMQAHYSLPIPNENSDSNTKQPFKRERNFSEYSHIVLSNDMSLFIPYQFSQTQCLTYPTFHAFFSHLPPSSIVKIYTSILLERSVLFVSRDLQLASFSVIASTSLIAPFITQATVMPILPNDSHFQDILQSPVPYVAGSTKSNENADVVVNLDENLIIFPESLPKLPRHDDLVKKLEKVLSSASNTILVPSKYNRSFFGGQSINPQYEEFMNSANLYSFPKVFSHYSSLKYVMTPFVIEDILSLFAEFFPPSLTEILQSCFVTDTTDLDNPITVINKDLLNSIVPEEESEFYKIFTSTQIFTDFSERKIDLFMKGIF</sequence>
<dbReference type="InterPro" id="IPR037516">
    <property type="entry name" value="Tripartite_DENN"/>
</dbReference>
<keyword evidence="3" id="KW-1185">Reference proteome</keyword>
<protein>
    <recommendedName>
        <fullName evidence="1">UDENN domain-containing protein</fullName>
    </recommendedName>
</protein>
<organism evidence="2 3">
    <name type="scientific">Tritrichomonas musculus</name>
    <dbReference type="NCBI Taxonomy" id="1915356"/>
    <lineage>
        <taxon>Eukaryota</taxon>
        <taxon>Metamonada</taxon>
        <taxon>Parabasalia</taxon>
        <taxon>Tritrichomonadida</taxon>
        <taxon>Tritrichomonadidae</taxon>
        <taxon>Tritrichomonas</taxon>
    </lineage>
</organism>
<accession>A0ABR2K295</accession>
<dbReference type="Proteomes" id="UP001470230">
    <property type="component" value="Unassembled WGS sequence"/>
</dbReference>
<gene>
    <name evidence="2" type="ORF">M9Y10_043713</name>
</gene>
<dbReference type="Gene3D" id="3.30.450.200">
    <property type="match status" value="1"/>
</dbReference>
<dbReference type="InterPro" id="IPR051942">
    <property type="entry name" value="DENN_domain_containing_2"/>
</dbReference>
<reference evidence="2 3" key="1">
    <citation type="submission" date="2024-04" db="EMBL/GenBank/DDBJ databases">
        <title>Tritrichomonas musculus Genome.</title>
        <authorList>
            <person name="Alves-Ferreira E."/>
            <person name="Grigg M."/>
            <person name="Lorenzi H."/>
            <person name="Galac M."/>
        </authorList>
    </citation>
    <scope>NUCLEOTIDE SEQUENCE [LARGE SCALE GENOMIC DNA]</scope>
    <source>
        <strain evidence="2 3">EAF2021</strain>
    </source>
</reference>
<dbReference type="SMART" id="SM00799">
    <property type="entry name" value="DENN"/>
    <property type="match status" value="1"/>
</dbReference>
<evidence type="ECO:0000259" key="1">
    <source>
        <dbReference type="PROSITE" id="PS50211"/>
    </source>
</evidence>
<evidence type="ECO:0000313" key="3">
    <source>
        <dbReference type="Proteomes" id="UP001470230"/>
    </source>
</evidence>
<dbReference type="PROSITE" id="PS50211">
    <property type="entry name" value="DENN"/>
    <property type="match status" value="1"/>
</dbReference>
<evidence type="ECO:0000313" key="2">
    <source>
        <dbReference type="EMBL" id="KAK8884597.1"/>
    </source>
</evidence>
<dbReference type="InterPro" id="IPR043153">
    <property type="entry name" value="DENN_C"/>
</dbReference>
<feature type="domain" description="UDENN" evidence="1">
    <location>
        <begin position="41"/>
        <end position="547"/>
    </location>
</feature>
<dbReference type="Pfam" id="PF02141">
    <property type="entry name" value="DENN"/>
    <property type="match status" value="1"/>
</dbReference>
<dbReference type="PANTHER" id="PTHR15288:SF0">
    <property type="entry name" value="UDENN DOMAIN-CONTAINING PROTEIN"/>
    <property type="match status" value="1"/>
</dbReference>
<dbReference type="EMBL" id="JAPFFF010000008">
    <property type="protein sequence ID" value="KAK8884597.1"/>
    <property type="molecule type" value="Genomic_DNA"/>
</dbReference>